<reference evidence="2 3" key="1">
    <citation type="journal article" date="2020" name="Sci. Rep.">
        <title>A novel cyanobacterial geosmin producer, revising GeoA distribution and dispersion patterns in Bacteria.</title>
        <authorList>
            <person name="Churro C."/>
            <person name="Semedo-Aguiar A.P."/>
            <person name="Silva A.D."/>
            <person name="Pereira-Leal J.B."/>
            <person name="Leite R.B."/>
        </authorList>
    </citation>
    <scope>NUCLEOTIDE SEQUENCE [LARGE SCALE GENOMIC DNA]</scope>
    <source>
        <strain evidence="2 3">IPMA8</strain>
    </source>
</reference>
<dbReference type="InterPro" id="IPR036392">
    <property type="entry name" value="PLAT/LH2_dom_sf"/>
</dbReference>
<dbReference type="RefSeq" id="WP_172187537.1">
    <property type="nucleotide sequence ID" value="NZ_CAWPPK010000250.1"/>
</dbReference>
<organism evidence="2 3">
    <name type="scientific">Microcoleus asticus IPMA8</name>
    <dbReference type="NCBI Taxonomy" id="2563858"/>
    <lineage>
        <taxon>Bacteria</taxon>
        <taxon>Bacillati</taxon>
        <taxon>Cyanobacteriota</taxon>
        <taxon>Cyanophyceae</taxon>
        <taxon>Oscillatoriophycideae</taxon>
        <taxon>Oscillatoriales</taxon>
        <taxon>Microcoleaceae</taxon>
        <taxon>Microcoleus</taxon>
        <taxon>Microcoleus asticus</taxon>
    </lineage>
</organism>
<dbReference type="InterPro" id="IPR001024">
    <property type="entry name" value="PLAT/LH2_dom"/>
</dbReference>
<dbReference type="InterPro" id="IPR052970">
    <property type="entry name" value="Inner_ear_hair_cell_LOXHD"/>
</dbReference>
<comment type="caution">
    <text evidence="2">The sequence shown here is derived from an EMBL/GenBank/DDBJ whole genome shotgun (WGS) entry which is preliminary data.</text>
</comment>
<keyword evidence="3" id="KW-1185">Reference proteome</keyword>
<evidence type="ECO:0000313" key="3">
    <source>
        <dbReference type="Proteomes" id="UP000702425"/>
    </source>
</evidence>
<proteinExistence type="predicted"/>
<accession>A0ABX2CYM5</accession>
<protein>
    <recommendedName>
        <fullName evidence="1">PLAT domain-containing protein</fullName>
    </recommendedName>
</protein>
<gene>
    <name evidence="2" type="ORF">E5S67_02466</name>
</gene>
<dbReference type="EMBL" id="SRRZ01000038">
    <property type="protein sequence ID" value="NQE34738.1"/>
    <property type="molecule type" value="Genomic_DNA"/>
</dbReference>
<dbReference type="PANTHER" id="PTHR45901">
    <property type="entry name" value="PROTEIN CBG12474"/>
    <property type="match status" value="1"/>
</dbReference>
<dbReference type="Pfam" id="PF01477">
    <property type="entry name" value="PLAT"/>
    <property type="match status" value="1"/>
</dbReference>
<evidence type="ECO:0000313" key="2">
    <source>
        <dbReference type="EMBL" id="NQE34738.1"/>
    </source>
</evidence>
<dbReference type="Proteomes" id="UP000702425">
    <property type="component" value="Unassembled WGS sequence"/>
</dbReference>
<dbReference type="SUPFAM" id="SSF49723">
    <property type="entry name" value="Lipase/lipooxygenase domain (PLAT/LH2 domain)"/>
    <property type="match status" value="1"/>
</dbReference>
<dbReference type="PROSITE" id="PS50095">
    <property type="entry name" value="PLAT"/>
    <property type="match status" value="1"/>
</dbReference>
<dbReference type="SMART" id="SM00308">
    <property type="entry name" value="LH2"/>
    <property type="match status" value="1"/>
</dbReference>
<name>A0ABX2CYM5_9CYAN</name>
<dbReference type="PANTHER" id="PTHR45901:SF3">
    <property type="entry name" value="LIPOXYGENASE HOMOLOGY DOMAIN-CONTAINING PROTEIN 1"/>
    <property type="match status" value="1"/>
</dbReference>
<dbReference type="Gene3D" id="2.60.60.20">
    <property type="entry name" value="PLAT/LH2 domain"/>
    <property type="match status" value="1"/>
</dbReference>
<evidence type="ECO:0000259" key="1">
    <source>
        <dbReference type="PROSITE" id="PS50095"/>
    </source>
</evidence>
<sequence>MAHKYPVTIKTGDRPDAGTDANVYIQIIGDLGSTAEEKLDKPGYDDFEKGDEDTYEVSSDELIGIPEQVIISHDNKHSKSEWYLNWVKVKDIDTKKEVIFNYNDWINPENGLKKTLSSKDGPPEITFQIKDTKTIHIGKQCKILDWRDSEVTGYQQNVVFSVQSMASEGQSTEKVVENTLNTEVSVAGGTSEVQVSASIGTSMTEALTKRQEKNTSLTTTSSVTQTYTPQPGILLYLEEEWFRVDEVGTIKRNGREFPYTITISYSPSVVKAETYRKGVSMPQYVLDALASPKVPKIRQ</sequence>
<feature type="domain" description="PLAT" evidence="1">
    <location>
        <begin position="3"/>
        <end position="120"/>
    </location>
</feature>